<dbReference type="InterPro" id="IPR029058">
    <property type="entry name" value="AB_hydrolase_fold"/>
</dbReference>
<dbReference type="Gene3D" id="3.40.50.1820">
    <property type="entry name" value="alpha/beta hydrolase"/>
    <property type="match status" value="1"/>
</dbReference>
<gene>
    <name evidence="3" type="ORF">SAMN06296010_3088</name>
</gene>
<protein>
    <submittedName>
        <fullName evidence="3">Acetyl esterase</fullName>
    </submittedName>
</protein>
<dbReference type="GO" id="GO:0016787">
    <property type="term" value="F:hydrolase activity"/>
    <property type="evidence" value="ECO:0007669"/>
    <property type="project" value="UniProtKB-KW"/>
</dbReference>
<dbReference type="Proteomes" id="UP000193244">
    <property type="component" value="Unassembled WGS sequence"/>
</dbReference>
<dbReference type="SUPFAM" id="SSF53474">
    <property type="entry name" value="alpha/beta-Hydrolases"/>
    <property type="match status" value="1"/>
</dbReference>
<evidence type="ECO:0000259" key="2">
    <source>
        <dbReference type="Pfam" id="PF07859"/>
    </source>
</evidence>
<sequence>MPVPDLDPRLTDVEAAELVARRATEHRDWIPAPDAGLAAIRHRTRKSRLPDDKDVTTLDVVVPGGQHLLPARWYEPTHPTGVTVVFFHGGGWAIGDLEMNDALAREITRRSGARLLSVDYRLAPEHPYPAAIDDGLAALRWVSAEGGPIVVAGHSAGGNIAAVLAQKSAAGLAPPIDAQLLLCPVVDCDLTRDSYRRNGEGLLLTTREMEWYWDMYQPDPARRTEPGASPLRAAHLAPTAPATVIVAGADPLRDEALEYARLLEQAGTPVTVHVQEGVPHLYLTFPMISCVEESLTRAVASLQRSLDSPE</sequence>
<reference evidence="4" key="1">
    <citation type="submission" date="2017-04" db="EMBL/GenBank/DDBJ databases">
        <authorList>
            <person name="Varghese N."/>
            <person name="Submissions S."/>
        </authorList>
    </citation>
    <scope>NUCLEOTIDE SEQUENCE [LARGE SCALE GENOMIC DNA]</scope>
    <source>
        <strain evidence="4">VKM Ac-2510</strain>
    </source>
</reference>
<keyword evidence="1" id="KW-0378">Hydrolase</keyword>
<dbReference type="InterPro" id="IPR013094">
    <property type="entry name" value="AB_hydrolase_3"/>
</dbReference>
<dbReference type="RefSeq" id="WP_176223385.1">
    <property type="nucleotide sequence ID" value="NZ_FXAY01000006.1"/>
</dbReference>
<proteinExistence type="predicted"/>
<evidence type="ECO:0000313" key="3">
    <source>
        <dbReference type="EMBL" id="SMG46566.1"/>
    </source>
</evidence>
<dbReference type="AlphaFoldDB" id="A0A1X7KY94"/>
<evidence type="ECO:0000313" key="4">
    <source>
        <dbReference type="Proteomes" id="UP000193244"/>
    </source>
</evidence>
<dbReference type="Pfam" id="PF07859">
    <property type="entry name" value="Abhydrolase_3"/>
    <property type="match status" value="1"/>
</dbReference>
<dbReference type="InterPro" id="IPR050300">
    <property type="entry name" value="GDXG_lipolytic_enzyme"/>
</dbReference>
<evidence type="ECO:0000256" key="1">
    <source>
        <dbReference type="ARBA" id="ARBA00022801"/>
    </source>
</evidence>
<dbReference type="STRING" id="150121.SAMN06296010_3088"/>
<dbReference type="EMBL" id="FXAY01000006">
    <property type="protein sequence ID" value="SMG46566.1"/>
    <property type="molecule type" value="Genomic_DNA"/>
</dbReference>
<dbReference type="PANTHER" id="PTHR48081:SF8">
    <property type="entry name" value="ALPHA_BETA HYDROLASE FOLD-3 DOMAIN-CONTAINING PROTEIN-RELATED"/>
    <property type="match status" value="1"/>
</dbReference>
<accession>A0A1X7KY94</accession>
<feature type="domain" description="Alpha/beta hydrolase fold-3" evidence="2">
    <location>
        <begin position="84"/>
        <end position="283"/>
    </location>
</feature>
<organism evidence="3 4">
    <name type="scientific">Agreia pratensis</name>
    <dbReference type="NCBI Taxonomy" id="150121"/>
    <lineage>
        <taxon>Bacteria</taxon>
        <taxon>Bacillati</taxon>
        <taxon>Actinomycetota</taxon>
        <taxon>Actinomycetes</taxon>
        <taxon>Micrococcales</taxon>
        <taxon>Microbacteriaceae</taxon>
        <taxon>Agreia</taxon>
    </lineage>
</organism>
<keyword evidence="4" id="KW-1185">Reference proteome</keyword>
<dbReference type="PANTHER" id="PTHR48081">
    <property type="entry name" value="AB HYDROLASE SUPERFAMILY PROTEIN C4A8.06C"/>
    <property type="match status" value="1"/>
</dbReference>
<name>A0A1X7KY94_9MICO</name>